<dbReference type="AlphaFoldDB" id="A0A6G1JMR5"/>
<reference evidence="4" key="1">
    <citation type="journal article" date="2020" name="Stud. Mycol.">
        <title>101 Dothideomycetes genomes: a test case for predicting lifestyles and emergence of pathogens.</title>
        <authorList>
            <person name="Haridas S."/>
            <person name="Albert R."/>
            <person name="Binder M."/>
            <person name="Bloem J."/>
            <person name="Labutti K."/>
            <person name="Salamov A."/>
            <person name="Andreopoulos B."/>
            <person name="Baker S."/>
            <person name="Barry K."/>
            <person name="Bills G."/>
            <person name="Bluhm B."/>
            <person name="Cannon C."/>
            <person name="Castanera R."/>
            <person name="Culley D."/>
            <person name="Daum C."/>
            <person name="Ezra D."/>
            <person name="Gonzalez J."/>
            <person name="Henrissat B."/>
            <person name="Kuo A."/>
            <person name="Liang C."/>
            <person name="Lipzen A."/>
            <person name="Lutzoni F."/>
            <person name="Magnuson J."/>
            <person name="Mondo S."/>
            <person name="Nolan M."/>
            <person name="Ohm R."/>
            <person name="Pangilinan J."/>
            <person name="Park H.-J."/>
            <person name="Ramirez L."/>
            <person name="Alfaro M."/>
            <person name="Sun H."/>
            <person name="Tritt A."/>
            <person name="Yoshinaga Y."/>
            <person name="Zwiers L.-H."/>
            <person name="Turgeon B."/>
            <person name="Goodwin S."/>
            <person name="Spatafora J."/>
            <person name="Crous P."/>
            <person name="Grigoriev I."/>
        </authorList>
    </citation>
    <scope>NUCLEOTIDE SEQUENCE</scope>
    <source>
        <strain evidence="4">CBS 122367</strain>
    </source>
</reference>
<evidence type="ECO:0000313" key="5">
    <source>
        <dbReference type="Proteomes" id="UP000799291"/>
    </source>
</evidence>
<name>A0A6G1JMR5_9PLEO</name>
<protein>
    <recommendedName>
        <fullName evidence="3">L-tryptophan decarboxylase PsiD-like domain-containing protein</fullName>
    </recommendedName>
</protein>
<dbReference type="GO" id="GO:0005739">
    <property type="term" value="C:mitochondrion"/>
    <property type="evidence" value="ECO:0007669"/>
    <property type="project" value="TreeGrafter"/>
</dbReference>
<sequence>MHRMQRPGQWFPTDHRVHKDWLSDVIDHIDTSPKGLHPVPREFKDLIESNTLIYLVNSMFEQLPTKKSYSHDPTGHKQVWNYHHMLQLFNRILTMEPSWSDKSYRVGMVGTPFNAILNWPMGTPSRFAFFLDPPVNKMLKKILNARAEYLSSPPFAYVLGNDLIGWFSPHGIGDLAATANVGQTSYKFEELFQCDQFKKYHGFKSWDHFTRQFRNGNVAARDRFWVKGQPYSLVDMPAHDSLYEHFVGGTIYKAFLSALSDHRWHAPISAIVKKAYPGRPSTQNVNAGGEANGQGYLTATATRAFIFIEADNKHLGIVGFLGIAMTEVSSCDITTKEGQHVRKGDEIGMFHYSSTHCLLFRKGVELDGFPLIG</sequence>
<gene>
    <name evidence="4" type="ORF">K458DRAFT_447981</name>
</gene>
<organism evidence="4 5">
    <name type="scientific">Lentithecium fluviatile CBS 122367</name>
    <dbReference type="NCBI Taxonomy" id="1168545"/>
    <lineage>
        <taxon>Eukaryota</taxon>
        <taxon>Fungi</taxon>
        <taxon>Dikarya</taxon>
        <taxon>Ascomycota</taxon>
        <taxon>Pezizomycotina</taxon>
        <taxon>Dothideomycetes</taxon>
        <taxon>Pleosporomycetidae</taxon>
        <taxon>Pleosporales</taxon>
        <taxon>Massarineae</taxon>
        <taxon>Lentitheciaceae</taxon>
        <taxon>Lentithecium</taxon>
    </lineage>
</organism>
<dbReference type="InterPro" id="IPR022237">
    <property type="entry name" value="PsiD-like"/>
</dbReference>
<keyword evidence="5" id="KW-1185">Reference proteome</keyword>
<dbReference type="PANTHER" id="PTHR10067">
    <property type="entry name" value="PHOSPHATIDYLSERINE DECARBOXYLASE"/>
    <property type="match status" value="1"/>
</dbReference>
<keyword evidence="2" id="KW-0456">Lyase</keyword>
<evidence type="ECO:0000256" key="1">
    <source>
        <dbReference type="ARBA" id="ARBA00022793"/>
    </source>
</evidence>
<dbReference type="InterPro" id="IPR003817">
    <property type="entry name" value="PS_Dcarbxylase"/>
</dbReference>
<evidence type="ECO:0000313" key="4">
    <source>
        <dbReference type="EMBL" id="KAF2691415.1"/>
    </source>
</evidence>
<keyword evidence="1" id="KW-0210">Decarboxylase</keyword>
<dbReference type="GO" id="GO:0004609">
    <property type="term" value="F:phosphatidylserine decarboxylase activity"/>
    <property type="evidence" value="ECO:0007669"/>
    <property type="project" value="InterPro"/>
</dbReference>
<feature type="domain" description="L-tryptophan decarboxylase PsiD-like" evidence="3">
    <location>
        <begin position="37"/>
        <end position="173"/>
    </location>
</feature>
<evidence type="ECO:0000256" key="2">
    <source>
        <dbReference type="ARBA" id="ARBA00023239"/>
    </source>
</evidence>
<dbReference type="PANTHER" id="PTHR10067:SF9">
    <property type="entry name" value="PHOSPHATIDYLSERINE DECARBOXYLASE FAMILY PROTEIN (AFU_ORTHOLOGUE AFUA_7G01730)"/>
    <property type="match status" value="1"/>
</dbReference>
<dbReference type="GO" id="GO:0006646">
    <property type="term" value="P:phosphatidylethanolamine biosynthetic process"/>
    <property type="evidence" value="ECO:0007669"/>
    <property type="project" value="TreeGrafter"/>
</dbReference>
<dbReference type="OrthoDB" id="5973539at2759"/>
<dbReference type="Pfam" id="PF02666">
    <property type="entry name" value="PS_Dcarbxylase"/>
    <property type="match status" value="1"/>
</dbReference>
<proteinExistence type="predicted"/>
<dbReference type="EMBL" id="MU005569">
    <property type="protein sequence ID" value="KAF2691415.1"/>
    <property type="molecule type" value="Genomic_DNA"/>
</dbReference>
<evidence type="ECO:0000259" key="3">
    <source>
        <dbReference type="Pfam" id="PF12588"/>
    </source>
</evidence>
<dbReference type="Pfam" id="PF12588">
    <property type="entry name" value="PSDC"/>
    <property type="match status" value="1"/>
</dbReference>
<accession>A0A6G1JMR5</accession>
<dbReference type="Proteomes" id="UP000799291">
    <property type="component" value="Unassembled WGS sequence"/>
</dbReference>